<evidence type="ECO:0000256" key="1">
    <source>
        <dbReference type="ARBA" id="ARBA00022723"/>
    </source>
</evidence>
<dbReference type="PROSITE" id="PS50222">
    <property type="entry name" value="EF_HAND_2"/>
    <property type="match status" value="3"/>
</dbReference>
<dbReference type="InterPro" id="IPR002048">
    <property type="entry name" value="EF_hand_dom"/>
</dbReference>
<dbReference type="GO" id="GO:0015459">
    <property type="term" value="F:potassium channel regulator activity"/>
    <property type="evidence" value="ECO:0007669"/>
    <property type="project" value="Ensembl"/>
</dbReference>
<name>A0A674HW80_TAEGU</name>
<organism evidence="6 7">
    <name type="scientific">Taeniopygia guttata</name>
    <name type="common">Zebra finch</name>
    <name type="synonym">Poephila guttata</name>
    <dbReference type="NCBI Taxonomy" id="59729"/>
    <lineage>
        <taxon>Eukaryota</taxon>
        <taxon>Metazoa</taxon>
        <taxon>Chordata</taxon>
        <taxon>Craniata</taxon>
        <taxon>Vertebrata</taxon>
        <taxon>Euteleostomi</taxon>
        <taxon>Archelosauria</taxon>
        <taxon>Archosauria</taxon>
        <taxon>Dinosauria</taxon>
        <taxon>Saurischia</taxon>
        <taxon>Theropoda</taxon>
        <taxon>Coelurosauria</taxon>
        <taxon>Aves</taxon>
        <taxon>Neognathae</taxon>
        <taxon>Neoaves</taxon>
        <taxon>Telluraves</taxon>
        <taxon>Australaves</taxon>
        <taxon>Passeriformes</taxon>
        <taxon>Passeroidea</taxon>
        <taxon>Estrildidae</taxon>
        <taxon>Estrildinae</taxon>
        <taxon>Taeniopygia</taxon>
    </lineage>
</organism>
<feature type="compositionally biased region" description="Low complexity" evidence="4">
    <location>
        <begin position="93"/>
        <end position="109"/>
    </location>
</feature>
<dbReference type="InParanoid" id="A0A674HW80"/>
<keyword evidence="2" id="KW-0677">Repeat</keyword>
<evidence type="ECO:0000256" key="2">
    <source>
        <dbReference type="ARBA" id="ARBA00022737"/>
    </source>
</evidence>
<dbReference type="GO" id="GO:0005250">
    <property type="term" value="F:A-type (transient outward) potassium channel activity"/>
    <property type="evidence" value="ECO:0007669"/>
    <property type="project" value="Ensembl"/>
</dbReference>
<keyword evidence="7" id="KW-1185">Reference proteome</keyword>
<dbReference type="PANTHER" id="PTHR23055:SF65">
    <property type="entry name" value="KV CHANNEL-INTERACTING PROTEIN 2"/>
    <property type="match status" value="1"/>
</dbReference>
<dbReference type="InterPro" id="IPR028846">
    <property type="entry name" value="Recoverin"/>
</dbReference>
<dbReference type="CDD" id="cd00051">
    <property type="entry name" value="EFh"/>
    <property type="match status" value="2"/>
</dbReference>
<protein>
    <submittedName>
        <fullName evidence="6">Potassium voltage-gated channel interacting protein 2</fullName>
    </submittedName>
</protein>
<dbReference type="Gene3D" id="1.10.238.10">
    <property type="entry name" value="EF-hand"/>
    <property type="match status" value="1"/>
</dbReference>
<keyword evidence="3" id="KW-0106">Calcium</keyword>
<dbReference type="GO" id="GO:0005509">
    <property type="term" value="F:calcium ion binding"/>
    <property type="evidence" value="ECO:0007669"/>
    <property type="project" value="InterPro"/>
</dbReference>
<dbReference type="GO" id="GO:0044325">
    <property type="term" value="F:transmembrane transporter binding"/>
    <property type="evidence" value="ECO:0007669"/>
    <property type="project" value="Ensembl"/>
</dbReference>
<dbReference type="GeneTree" id="ENSGT00940000157798"/>
<dbReference type="GO" id="GO:0086009">
    <property type="term" value="P:membrane repolarization"/>
    <property type="evidence" value="ECO:0007669"/>
    <property type="project" value="Ensembl"/>
</dbReference>
<feature type="region of interest" description="Disordered" evidence="4">
    <location>
        <begin position="83"/>
        <end position="109"/>
    </location>
</feature>
<evidence type="ECO:0000313" key="7">
    <source>
        <dbReference type="Proteomes" id="UP000007754"/>
    </source>
</evidence>
<dbReference type="Proteomes" id="UP000007754">
    <property type="component" value="Chromosome 6"/>
</dbReference>
<reference evidence="6" key="3">
    <citation type="submission" date="2025-09" db="UniProtKB">
        <authorList>
            <consortium name="Ensembl"/>
        </authorList>
    </citation>
    <scope>IDENTIFICATION</scope>
</reference>
<feature type="domain" description="EF-hand" evidence="5">
    <location>
        <begin position="171"/>
        <end position="206"/>
    </location>
</feature>
<dbReference type="AlphaFoldDB" id="A0A674HW80"/>
<dbReference type="GO" id="GO:0071193">
    <property type="term" value="C:Kv4.2-KChIP2 channel complex"/>
    <property type="evidence" value="ECO:0007669"/>
    <property type="project" value="Ensembl"/>
</dbReference>
<feature type="domain" description="EF-hand" evidence="5">
    <location>
        <begin position="255"/>
        <end position="290"/>
    </location>
</feature>
<proteinExistence type="predicted"/>
<dbReference type="Ensembl" id="ENSTGUT00000028791.1">
    <property type="protein sequence ID" value="ENSTGUP00000038657.1"/>
    <property type="gene ID" value="ENSTGUG00000009911.2"/>
</dbReference>
<dbReference type="GO" id="GO:0045163">
    <property type="term" value="P:clustering of voltage-gated potassium channels"/>
    <property type="evidence" value="ECO:0007669"/>
    <property type="project" value="Ensembl"/>
</dbReference>
<evidence type="ECO:0000256" key="4">
    <source>
        <dbReference type="SAM" id="MobiDB-lite"/>
    </source>
</evidence>
<accession>A0A674HW80</accession>
<evidence type="ECO:0000259" key="5">
    <source>
        <dbReference type="PROSITE" id="PS50222"/>
    </source>
</evidence>
<dbReference type="PANTHER" id="PTHR23055">
    <property type="entry name" value="CALCIUM BINDING PROTEINS"/>
    <property type="match status" value="1"/>
</dbReference>
<dbReference type="InterPro" id="IPR011992">
    <property type="entry name" value="EF-hand-dom_pair"/>
</dbReference>
<dbReference type="Pfam" id="PF13833">
    <property type="entry name" value="EF-hand_8"/>
    <property type="match status" value="1"/>
</dbReference>
<dbReference type="SUPFAM" id="SSF47473">
    <property type="entry name" value="EF-hand"/>
    <property type="match status" value="1"/>
</dbReference>
<evidence type="ECO:0000313" key="6">
    <source>
        <dbReference type="Ensembl" id="ENSTGUP00000038657.1"/>
    </source>
</evidence>
<gene>
    <name evidence="6" type="primary">KCNIP2</name>
</gene>
<reference evidence="6 7" key="1">
    <citation type="journal article" date="2010" name="Nature">
        <title>The genome of a songbird.</title>
        <authorList>
            <person name="Warren W.C."/>
            <person name="Clayton D.F."/>
            <person name="Ellegren H."/>
            <person name="Arnold A.P."/>
            <person name="Hillier L.W."/>
            <person name="Kunstner A."/>
            <person name="Searle S."/>
            <person name="White S."/>
            <person name="Vilella A.J."/>
            <person name="Fairley S."/>
            <person name="Heger A."/>
            <person name="Kong L."/>
            <person name="Ponting C.P."/>
            <person name="Jarvis E.D."/>
            <person name="Mello C.V."/>
            <person name="Minx P."/>
            <person name="Lovell P."/>
            <person name="Velho T.A."/>
            <person name="Ferris M."/>
            <person name="Balakrishnan C.N."/>
            <person name="Sinha S."/>
            <person name="Blatti C."/>
            <person name="London S.E."/>
            <person name="Li Y."/>
            <person name="Lin Y.C."/>
            <person name="George J."/>
            <person name="Sweedler J."/>
            <person name="Southey B."/>
            <person name="Gunaratne P."/>
            <person name="Watson M."/>
            <person name="Nam K."/>
            <person name="Backstrom N."/>
            <person name="Smeds L."/>
            <person name="Nabholz B."/>
            <person name="Itoh Y."/>
            <person name="Whitney O."/>
            <person name="Pfenning A.R."/>
            <person name="Howard J."/>
            <person name="Volker M."/>
            <person name="Skinner B.M."/>
            <person name="Griffin D.K."/>
            <person name="Ye L."/>
            <person name="McLaren W.M."/>
            <person name="Flicek P."/>
            <person name="Quesada V."/>
            <person name="Velasco G."/>
            <person name="Lopez-Otin C."/>
            <person name="Puente X.S."/>
            <person name="Olender T."/>
            <person name="Lancet D."/>
            <person name="Smit A.F."/>
            <person name="Hubley R."/>
            <person name="Konkel M.K."/>
            <person name="Walker J.A."/>
            <person name="Batzer M.A."/>
            <person name="Gu W."/>
            <person name="Pollock D.D."/>
            <person name="Chen L."/>
            <person name="Cheng Z."/>
            <person name="Eichler E.E."/>
            <person name="Stapley J."/>
            <person name="Slate J."/>
            <person name="Ekblom R."/>
            <person name="Birkhead T."/>
            <person name="Burke T."/>
            <person name="Burt D."/>
            <person name="Scharff C."/>
            <person name="Adam I."/>
            <person name="Richard H."/>
            <person name="Sultan M."/>
            <person name="Soldatov A."/>
            <person name="Lehrach H."/>
            <person name="Edwards S.V."/>
            <person name="Yang S.P."/>
            <person name="Li X."/>
            <person name="Graves T."/>
            <person name="Fulton L."/>
            <person name="Nelson J."/>
            <person name="Chinwalla A."/>
            <person name="Hou S."/>
            <person name="Mardis E.R."/>
            <person name="Wilson R.K."/>
        </authorList>
    </citation>
    <scope>NUCLEOTIDE SEQUENCE [LARGE SCALE GENOMIC DNA]</scope>
</reference>
<evidence type="ECO:0000256" key="3">
    <source>
        <dbReference type="ARBA" id="ARBA00022837"/>
    </source>
</evidence>
<dbReference type="PRINTS" id="PR00450">
    <property type="entry name" value="RECOVERIN"/>
</dbReference>
<dbReference type="GO" id="GO:0005737">
    <property type="term" value="C:cytoplasm"/>
    <property type="evidence" value="ECO:0007669"/>
    <property type="project" value="Ensembl"/>
</dbReference>
<dbReference type="Pfam" id="PF13499">
    <property type="entry name" value="EF-hand_7"/>
    <property type="match status" value="1"/>
</dbReference>
<dbReference type="InterPro" id="IPR018247">
    <property type="entry name" value="EF_Hand_1_Ca_BS"/>
</dbReference>
<sequence length="301" mass="33431">MWCVWNQKLMAPEVILLLGCPPPSPTLCPGSALSLAELSLQPGPALLCSVPAKKLWVWHCWDVYALYPKKKKKTVLRMSLSSPPSATALRGWSSSRSRPSSPAKSCRSCTEASRTSAQVALSTKKTSNRSIHSSSLKEVSAHPLPCPHTHGCLCGAEGHTAPPHAVCLPADSSTYATFLFNAFDTDHDGSVSFEDFVSGLSTILRGTIDDRLNWAFNLYDLNKDGCITKEEMLDIMKSIYDMMGKYTYPAMREEAPREHVENFFQKMDRNKDGVVTIEEFLESCQKDENIMRSMQLFDSVI</sequence>
<dbReference type="GO" id="GO:0006936">
    <property type="term" value="P:muscle contraction"/>
    <property type="evidence" value="ECO:0007669"/>
    <property type="project" value="Ensembl"/>
</dbReference>
<dbReference type="GO" id="GO:1903766">
    <property type="term" value="P:positive regulation of potassium ion export across plasma membrane"/>
    <property type="evidence" value="ECO:0007669"/>
    <property type="project" value="Ensembl"/>
</dbReference>
<keyword evidence="1" id="KW-0479">Metal-binding</keyword>
<reference evidence="6" key="2">
    <citation type="submission" date="2025-08" db="UniProtKB">
        <authorList>
            <consortium name="Ensembl"/>
        </authorList>
    </citation>
    <scope>IDENTIFICATION</scope>
</reference>
<dbReference type="GO" id="GO:0060306">
    <property type="term" value="P:regulation of membrane repolarization"/>
    <property type="evidence" value="ECO:0007669"/>
    <property type="project" value="Ensembl"/>
</dbReference>
<feature type="domain" description="EF-hand" evidence="5">
    <location>
        <begin position="207"/>
        <end position="242"/>
    </location>
</feature>
<dbReference type="GO" id="GO:0001508">
    <property type="term" value="P:action potential"/>
    <property type="evidence" value="ECO:0007669"/>
    <property type="project" value="Ensembl"/>
</dbReference>
<dbReference type="SMART" id="SM00054">
    <property type="entry name" value="EFh"/>
    <property type="match status" value="3"/>
</dbReference>
<dbReference type="PROSITE" id="PS00018">
    <property type="entry name" value="EF_HAND_1"/>
    <property type="match status" value="3"/>
</dbReference>